<feature type="compositionally biased region" description="Pro residues" evidence="1">
    <location>
        <begin position="52"/>
        <end position="72"/>
    </location>
</feature>
<feature type="compositionally biased region" description="Polar residues" evidence="1">
    <location>
        <begin position="149"/>
        <end position="171"/>
    </location>
</feature>
<organism evidence="4">
    <name type="scientific">Hydatigena taeniaeformis</name>
    <name type="common">Feline tapeworm</name>
    <name type="synonym">Taenia taeniaeformis</name>
    <dbReference type="NCBI Taxonomy" id="6205"/>
    <lineage>
        <taxon>Eukaryota</taxon>
        <taxon>Metazoa</taxon>
        <taxon>Spiralia</taxon>
        <taxon>Lophotrochozoa</taxon>
        <taxon>Platyhelminthes</taxon>
        <taxon>Cestoda</taxon>
        <taxon>Eucestoda</taxon>
        <taxon>Cyclophyllidea</taxon>
        <taxon>Taeniidae</taxon>
        <taxon>Hydatigera</taxon>
    </lineage>
</organism>
<evidence type="ECO:0000256" key="1">
    <source>
        <dbReference type="SAM" id="MobiDB-lite"/>
    </source>
</evidence>
<dbReference type="EMBL" id="UYWX01021093">
    <property type="protein sequence ID" value="VDM34776.1"/>
    <property type="molecule type" value="Genomic_DNA"/>
</dbReference>
<feature type="region of interest" description="Disordered" evidence="1">
    <location>
        <begin position="149"/>
        <end position="187"/>
    </location>
</feature>
<dbReference type="Proteomes" id="UP000274429">
    <property type="component" value="Unassembled WGS sequence"/>
</dbReference>
<evidence type="ECO:0000313" key="4">
    <source>
        <dbReference type="WBParaSite" id="TTAC_0000985101-mRNA-1"/>
    </source>
</evidence>
<proteinExistence type="predicted"/>
<reference evidence="2 3" key="2">
    <citation type="submission" date="2018-11" db="EMBL/GenBank/DDBJ databases">
        <authorList>
            <consortium name="Pathogen Informatics"/>
        </authorList>
    </citation>
    <scope>NUCLEOTIDE SEQUENCE [LARGE SCALE GENOMIC DNA]</scope>
</reference>
<sequence>MFALQSCLNQLIALSDEAEKTASELGQDLKLYDRLNELSGTGGLDQMSSCPDVPPPAPPPPSDGFLPDPPPVGSGEFPALPTTEPPATFPPTTVTTSSAPPPTMTRPATTALFYSGRLAGPIGPNLYQPLRGPTVSKTLSNEVSKPYSNLHQTNVRSRATPESQIKKTSLPVTKPAAHASVPPEPVVIPSLPAESTDSEASLETRPFGYVQKENVEETCWSTCFAHQGGCIYDSTPNMDG</sequence>
<dbReference type="WBParaSite" id="TTAC_0000985101-mRNA-1">
    <property type="protein sequence ID" value="TTAC_0000985101-mRNA-1"/>
    <property type="gene ID" value="TTAC_0000985101"/>
</dbReference>
<gene>
    <name evidence="2" type="ORF">TTAC_LOCUS9836</name>
</gene>
<reference evidence="4" key="1">
    <citation type="submission" date="2017-02" db="UniProtKB">
        <authorList>
            <consortium name="WormBaseParasite"/>
        </authorList>
    </citation>
    <scope>IDENTIFICATION</scope>
</reference>
<accession>A0A0R3X8H6</accession>
<name>A0A0R3X8H6_HYDTA</name>
<protein>
    <submittedName>
        <fullName evidence="4">Olfactomedin-like domain-containing protein</fullName>
    </submittedName>
</protein>
<evidence type="ECO:0000313" key="2">
    <source>
        <dbReference type="EMBL" id="VDM34776.1"/>
    </source>
</evidence>
<evidence type="ECO:0000313" key="3">
    <source>
        <dbReference type="Proteomes" id="UP000274429"/>
    </source>
</evidence>
<dbReference type="OrthoDB" id="6288882at2759"/>
<feature type="region of interest" description="Disordered" evidence="1">
    <location>
        <begin position="38"/>
        <end position="108"/>
    </location>
</feature>
<keyword evidence="3" id="KW-1185">Reference proteome</keyword>
<dbReference type="AlphaFoldDB" id="A0A0R3X8H6"/>